<feature type="signal peptide" evidence="1">
    <location>
        <begin position="1"/>
        <end position="20"/>
    </location>
</feature>
<keyword evidence="1" id="KW-0732">Signal</keyword>
<dbReference type="PANTHER" id="PTHR35535:SF1">
    <property type="entry name" value="HEAT SHOCK PROTEIN HSLJ"/>
    <property type="match status" value="1"/>
</dbReference>
<dbReference type="Gene3D" id="2.40.128.270">
    <property type="match status" value="1"/>
</dbReference>
<reference evidence="3" key="1">
    <citation type="submission" date="2024-05" db="EMBL/GenBank/DDBJ databases">
        <title>Campylobacter coli isolated from environmental waters in Slovenia.</title>
        <authorList>
            <person name="Zautner A.E."/>
            <person name="Bunk B."/>
            <person name="Riedel T."/>
            <person name="Sproeer C."/>
        </authorList>
    </citation>
    <scope>NUCLEOTIDE SEQUENCE</scope>
    <source>
        <strain evidence="3">CCS1377</strain>
    </source>
</reference>
<gene>
    <name evidence="3" type="ORF">AAH949_07095</name>
</gene>
<dbReference type="InterPro" id="IPR053147">
    <property type="entry name" value="Hsp_HslJ-like"/>
</dbReference>
<dbReference type="RefSeq" id="WP_134239067.1">
    <property type="nucleotide sequence ID" value="NZ_CP155620.1"/>
</dbReference>
<organism evidence="3">
    <name type="scientific">Campylobacter sp. CCS1377</name>
    <dbReference type="NCBI Taxonomy" id="3158229"/>
    <lineage>
        <taxon>Bacteria</taxon>
        <taxon>Pseudomonadati</taxon>
        <taxon>Campylobacterota</taxon>
        <taxon>Epsilonproteobacteria</taxon>
        <taxon>Campylobacterales</taxon>
        <taxon>Campylobacteraceae</taxon>
        <taxon>Campylobacter</taxon>
    </lineage>
</organism>
<protein>
    <submittedName>
        <fullName evidence="3">META domain-containing protein</fullName>
    </submittedName>
</protein>
<name>A0AAU7E6T5_9BACT</name>
<dbReference type="Pfam" id="PF03724">
    <property type="entry name" value="META"/>
    <property type="match status" value="1"/>
</dbReference>
<dbReference type="InterPro" id="IPR005184">
    <property type="entry name" value="DUF306_Meta_HslJ"/>
</dbReference>
<feature type="domain" description="DUF306" evidence="2">
    <location>
        <begin position="50"/>
        <end position="129"/>
    </location>
</feature>
<feature type="chain" id="PRO_5043828969" evidence="1">
    <location>
        <begin position="21"/>
        <end position="136"/>
    </location>
</feature>
<evidence type="ECO:0000313" key="3">
    <source>
        <dbReference type="EMBL" id="XBJ28849.1"/>
    </source>
</evidence>
<dbReference type="InterPro" id="IPR038670">
    <property type="entry name" value="HslJ-like_sf"/>
</dbReference>
<dbReference type="PROSITE" id="PS51257">
    <property type="entry name" value="PROKAR_LIPOPROTEIN"/>
    <property type="match status" value="1"/>
</dbReference>
<proteinExistence type="predicted"/>
<dbReference type="EMBL" id="CP155620">
    <property type="protein sequence ID" value="XBJ28849.1"/>
    <property type="molecule type" value="Genomic_DNA"/>
</dbReference>
<dbReference type="AlphaFoldDB" id="A0AAU7E6T5"/>
<evidence type="ECO:0000259" key="2">
    <source>
        <dbReference type="Pfam" id="PF03724"/>
    </source>
</evidence>
<accession>A0AAU7E6T5</accession>
<dbReference type="PANTHER" id="PTHR35535">
    <property type="entry name" value="HEAT SHOCK PROTEIN HSLJ"/>
    <property type="match status" value="1"/>
</dbReference>
<evidence type="ECO:0000256" key="1">
    <source>
        <dbReference type="SAM" id="SignalP"/>
    </source>
</evidence>
<sequence>MKKISILALGLLMSACVKNASLSIIEIENKTLSFVSIETNGKLYTPKEGGEIPSITFERDRFFGFAGCNRFFGGLGNLGDEGIEFKGAAATKMMCEPESMKFEDKILTSLTGIFKISKNGDNGYTLTKDDIVIRLK</sequence>